<reference evidence="2" key="1">
    <citation type="submission" date="2021-01" db="EMBL/GenBank/DDBJ databases">
        <authorList>
            <person name="Zahm M."/>
            <person name="Roques C."/>
            <person name="Cabau C."/>
            <person name="Klopp C."/>
            <person name="Donnadieu C."/>
            <person name="Jouanno E."/>
            <person name="Lampietro C."/>
            <person name="Louis A."/>
            <person name="Herpin A."/>
            <person name="Echchiki A."/>
            <person name="Berthelot C."/>
            <person name="Parey E."/>
            <person name="Roest-Crollius H."/>
            <person name="Braasch I."/>
            <person name="Postlethwait J."/>
            <person name="Bobe J."/>
            <person name="Montfort J."/>
            <person name="Bouchez O."/>
            <person name="Begum T."/>
            <person name="Mejri S."/>
            <person name="Adams A."/>
            <person name="Chen W.-J."/>
            <person name="Guiguen Y."/>
        </authorList>
    </citation>
    <scope>NUCLEOTIDE SEQUENCE</scope>
    <source>
        <strain evidence="2">YG-15Mar2019-1</strain>
        <tissue evidence="2">Brain</tissue>
    </source>
</reference>
<dbReference type="EMBL" id="JAFDVH010000025">
    <property type="protein sequence ID" value="KAG7454552.1"/>
    <property type="molecule type" value="Genomic_DNA"/>
</dbReference>
<name>A0A9D3PCC6_MEGAT</name>
<dbReference type="Proteomes" id="UP001046870">
    <property type="component" value="Chromosome 25"/>
</dbReference>
<feature type="compositionally biased region" description="Low complexity" evidence="1">
    <location>
        <begin position="29"/>
        <end position="41"/>
    </location>
</feature>
<protein>
    <submittedName>
        <fullName evidence="2">Uncharacterized protein</fullName>
    </submittedName>
</protein>
<sequence>MHEELLPDAGGYQHSKAAVVSLVVSWAGTSAASSAVSPPTANSRTQPELPNGTRRQSTACGRQRHNRQPSNGSPFSN</sequence>
<proteinExistence type="predicted"/>
<evidence type="ECO:0000256" key="1">
    <source>
        <dbReference type="SAM" id="MobiDB-lite"/>
    </source>
</evidence>
<organism evidence="2 3">
    <name type="scientific">Megalops atlanticus</name>
    <name type="common">Tarpon</name>
    <name type="synonym">Clupea gigantea</name>
    <dbReference type="NCBI Taxonomy" id="7932"/>
    <lineage>
        <taxon>Eukaryota</taxon>
        <taxon>Metazoa</taxon>
        <taxon>Chordata</taxon>
        <taxon>Craniata</taxon>
        <taxon>Vertebrata</taxon>
        <taxon>Euteleostomi</taxon>
        <taxon>Actinopterygii</taxon>
        <taxon>Neopterygii</taxon>
        <taxon>Teleostei</taxon>
        <taxon>Elopiformes</taxon>
        <taxon>Megalopidae</taxon>
        <taxon>Megalops</taxon>
    </lineage>
</organism>
<feature type="compositionally biased region" description="Polar residues" evidence="1">
    <location>
        <begin position="68"/>
        <end position="77"/>
    </location>
</feature>
<comment type="caution">
    <text evidence="2">The sequence shown here is derived from an EMBL/GenBank/DDBJ whole genome shotgun (WGS) entry which is preliminary data.</text>
</comment>
<keyword evidence="3" id="KW-1185">Reference proteome</keyword>
<feature type="compositionally biased region" description="Polar residues" evidence="1">
    <location>
        <begin position="42"/>
        <end position="60"/>
    </location>
</feature>
<evidence type="ECO:0000313" key="3">
    <source>
        <dbReference type="Proteomes" id="UP001046870"/>
    </source>
</evidence>
<feature type="region of interest" description="Disordered" evidence="1">
    <location>
        <begin position="29"/>
        <end position="77"/>
    </location>
</feature>
<evidence type="ECO:0000313" key="2">
    <source>
        <dbReference type="EMBL" id="KAG7454552.1"/>
    </source>
</evidence>
<gene>
    <name evidence="2" type="ORF">MATL_G00261000</name>
</gene>
<dbReference type="AlphaFoldDB" id="A0A9D3PCC6"/>
<accession>A0A9D3PCC6</accession>